<reference evidence="1" key="1">
    <citation type="submission" date="2018-06" db="EMBL/GenBank/DDBJ databases">
        <authorList>
            <person name="Zhirakovskaya E."/>
        </authorList>
    </citation>
    <scope>NUCLEOTIDE SEQUENCE</scope>
</reference>
<gene>
    <name evidence="1" type="ORF">MNBD_ALPHA11-2417</name>
</gene>
<sequence length="43" mass="4858">MIFTAIRPINIFSQMHLPDAVLIVFVLSRSRSKKPVSIFLGTL</sequence>
<accession>A0A3B0TPG9</accession>
<proteinExistence type="predicted"/>
<dbReference type="AlphaFoldDB" id="A0A3B0TPG9"/>
<evidence type="ECO:0000313" key="1">
    <source>
        <dbReference type="EMBL" id="VAW18580.1"/>
    </source>
</evidence>
<name>A0A3B0TPG9_9ZZZZ</name>
<dbReference type="EMBL" id="UOEQ01000178">
    <property type="protein sequence ID" value="VAW18580.1"/>
    <property type="molecule type" value="Genomic_DNA"/>
</dbReference>
<organism evidence="1">
    <name type="scientific">hydrothermal vent metagenome</name>
    <dbReference type="NCBI Taxonomy" id="652676"/>
    <lineage>
        <taxon>unclassified sequences</taxon>
        <taxon>metagenomes</taxon>
        <taxon>ecological metagenomes</taxon>
    </lineage>
</organism>
<protein>
    <submittedName>
        <fullName evidence="1">Uncharacterized protein</fullName>
    </submittedName>
</protein>